<sequence length="80" mass="9304">MTSSCISELRERLSTESLFLAIYFGTELLFLIEEVRFRENPFNSQRCSGLPDVGGKEIVRGPRRKKIWIRGRPGKCWLLD</sequence>
<geneLocation type="mitochondrion" evidence="1"/>
<proteinExistence type="predicted"/>
<keyword evidence="1" id="KW-0496">Mitochondrion</keyword>
<organism evidence="1">
    <name type="scientific">Utricularia reniformis</name>
    <dbReference type="NCBI Taxonomy" id="192314"/>
    <lineage>
        <taxon>Eukaryota</taxon>
        <taxon>Viridiplantae</taxon>
        <taxon>Streptophyta</taxon>
        <taxon>Embryophyta</taxon>
        <taxon>Tracheophyta</taxon>
        <taxon>Spermatophyta</taxon>
        <taxon>Magnoliopsida</taxon>
        <taxon>eudicotyledons</taxon>
        <taxon>Gunneridae</taxon>
        <taxon>Pentapetalae</taxon>
        <taxon>asterids</taxon>
        <taxon>lamiids</taxon>
        <taxon>Lamiales</taxon>
        <taxon>Lentibulariaceae</taxon>
        <taxon>Utricularia</taxon>
    </lineage>
</organism>
<dbReference type="AlphaFoldDB" id="A0A1Y0B4L5"/>
<evidence type="ECO:0000313" key="1">
    <source>
        <dbReference type="EMBL" id="ART32395.1"/>
    </source>
</evidence>
<name>A0A1Y0B4L5_9LAMI</name>
<gene>
    <name evidence="1" type="ORF">AEK19_MT2250</name>
</gene>
<dbReference type="EMBL" id="KY774314">
    <property type="protein sequence ID" value="ART32395.1"/>
    <property type="molecule type" value="Genomic_DNA"/>
</dbReference>
<reference evidence="1" key="1">
    <citation type="submission" date="2017-03" db="EMBL/GenBank/DDBJ databases">
        <title>The mitochondrial genome of the carnivorous plant Utricularia reniformis (Lentibulariaceae): structure, comparative analysis and evolutionary landmarks.</title>
        <authorList>
            <person name="Silva S.R."/>
            <person name="Alvarenga D.O."/>
            <person name="Michael T.P."/>
            <person name="Miranda V.F.O."/>
            <person name="Varani A.M."/>
        </authorList>
    </citation>
    <scope>NUCLEOTIDE SEQUENCE</scope>
</reference>
<protein>
    <submittedName>
        <fullName evidence="1">Uncharacterized protein</fullName>
    </submittedName>
</protein>
<accession>A0A1Y0B4L5</accession>